<sequence>MHWTTISSVMCELRPTRRVLLWRMLPALEGLDLGRIVWRTTLSRHLHYAPRVSPIGAGAHRAKHAIRCVVSLPDPNEMCYTHRSGTIAEKDRQVDSGRHYRVHADQGRLAQCAELEQPVGLRTSA</sequence>
<dbReference type="Proteomes" id="UP000011713">
    <property type="component" value="Unassembled WGS sequence"/>
</dbReference>
<dbReference type="VEuPathDB" id="FungiDB:HpaG802642"/>
<name>M4B8N5_HYAAE</name>
<reference evidence="1" key="2">
    <citation type="submission" date="2015-06" db="UniProtKB">
        <authorList>
            <consortium name="EnsemblProtists"/>
        </authorList>
    </citation>
    <scope>IDENTIFICATION</scope>
    <source>
        <strain evidence="1">Emoy2</strain>
    </source>
</reference>
<proteinExistence type="predicted"/>
<protein>
    <submittedName>
        <fullName evidence="1">Uncharacterized protein</fullName>
    </submittedName>
</protein>
<evidence type="ECO:0000313" key="2">
    <source>
        <dbReference type="Proteomes" id="UP000011713"/>
    </source>
</evidence>
<dbReference type="EMBL" id="JH597989">
    <property type="status" value="NOT_ANNOTATED_CDS"/>
    <property type="molecule type" value="Genomic_DNA"/>
</dbReference>
<keyword evidence="2" id="KW-1185">Reference proteome</keyword>
<accession>M4B8N5</accession>
<organism evidence="1 2">
    <name type="scientific">Hyaloperonospora arabidopsidis (strain Emoy2)</name>
    <name type="common">Downy mildew agent</name>
    <name type="synonym">Peronospora arabidopsidis</name>
    <dbReference type="NCBI Taxonomy" id="559515"/>
    <lineage>
        <taxon>Eukaryota</taxon>
        <taxon>Sar</taxon>
        <taxon>Stramenopiles</taxon>
        <taxon>Oomycota</taxon>
        <taxon>Peronosporomycetes</taxon>
        <taxon>Peronosporales</taxon>
        <taxon>Peronosporaceae</taxon>
        <taxon>Hyaloperonospora</taxon>
    </lineage>
</organism>
<reference evidence="2" key="1">
    <citation type="journal article" date="2010" name="Science">
        <title>Signatures of adaptation to obligate biotrophy in the Hyaloperonospora arabidopsidis genome.</title>
        <authorList>
            <person name="Baxter L."/>
            <person name="Tripathy S."/>
            <person name="Ishaque N."/>
            <person name="Boot N."/>
            <person name="Cabral A."/>
            <person name="Kemen E."/>
            <person name="Thines M."/>
            <person name="Ah-Fong A."/>
            <person name="Anderson R."/>
            <person name="Badejoko W."/>
            <person name="Bittner-Eddy P."/>
            <person name="Boore J.L."/>
            <person name="Chibucos M.C."/>
            <person name="Coates M."/>
            <person name="Dehal P."/>
            <person name="Delehaunty K."/>
            <person name="Dong S."/>
            <person name="Downton P."/>
            <person name="Dumas B."/>
            <person name="Fabro G."/>
            <person name="Fronick C."/>
            <person name="Fuerstenberg S.I."/>
            <person name="Fulton L."/>
            <person name="Gaulin E."/>
            <person name="Govers F."/>
            <person name="Hughes L."/>
            <person name="Humphray S."/>
            <person name="Jiang R.H."/>
            <person name="Judelson H."/>
            <person name="Kamoun S."/>
            <person name="Kyung K."/>
            <person name="Meijer H."/>
            <person name="Minx P."/>
            <person name="Morris P."/>
            <person name="Nelson J."/>
            <person name="Phuntumart V."/>
            <person name="Qutob D."/>
            <person name="Rehmany A."/>
            <person name="Rougon-Cardoso A."/>
            <person name="Ryden P."/>
            <person name="Torto-Alalibo T."/>
            <person name="Studholme D."/>
            <person name="Wang Y."/>
            <person name="Win J."/>
            <person name="Wood J."/>
            <person name="Clifton S.W."/>
            <person name="Rogers J."/>
            <person name="Van den Ackerveken G."/>
            <person name="Jones J.D."/>
            <person name="McDowell J.M."/>
            <person name="Beynon J."/>
            <person name="Tyler B.M."/>
        </authorList>
    </citation>
    <scope>NUCLEOTIDE SEQUENCE [LARGE SCALE GENOMIC DNA]</scope>
    <source>
        <strain evidence="2">Emoy2</strain>
    </source>
</reference>
<dbReference type="HOGENOM" id="CLU_1996962_0_0_1"/>
<evidence type="ECO:0000313" key="1">
    <source>
        <dbReference type="EnsemblProtists" id="HpaP802642"/>
    </source>
</evidence>
<dbReference type="InParanoid" id="M4B8N5"/>
<dbReference type="EnsemblProtists" id="HpaT802642">
    <property type="protein sequence ID" value="HpaP802642"/>
    <property type="gene ID" value="HpaG802642"/>
</dbReference>
<dbReference type="AlphaFoldDB" id="M4B8N5"/>